<feature type="transmembrane region" description="Helical" evidence="1">
    <location>
        <begin position="106"/>
        <end position="123"/>
    </location>
</feature>
<dbReference type="EMBL" id="SHNO01000001">
    <property type="protein sequence ID" value="MCX2976304.1"/>
    <property type="molecule type" value="Genomic_DNA"/>
</dbReference>
<dbReference type="Proteomes" id="UP001143304">
    <property type="component" value="Unassembled WGS sequence"/>
</dbReference>
<dbReference type="PANTHER" id="PTHR42736:SF1">
    <property type="entry name" value="PROTEIN-GLUTAMINE GAMMA-GLUTAMYLTRANSFERASE"/>
    <property type="match status" value="1"/>
</dbReference>
<dbReference type="InterPro" id="IPR025403">
    <property type="entry name" value="TgpA-like_C"/>
</dbReference>
<organism evidence="3 4">
    <name type="scientific">Candidatus Marimicrobium litorale</name>
    <dbReference type="NCBI Taxonomy" id="2518991"/>
    <lineage>
        <taxon>Bacteria</taxon>
        <taxon>Pseudomonadati</taxon>
        <taxon>Pseudomonadota</taxon>
        <taxon>Gammaproteobacteria</taxon>
        <taxon>Cellvibrionales</taxon>
        <taxon>Halieaceae</taxon>
        <taxon>Marimicrobium</taxon>
    </lineage>
</organism>
<protein>
    <submittedName>
        <fullName evidence="3">DUF3488 domain-containing protein</fullName>
    </submittedName>
</protein>
<dbReference type="Pfam" id="PF13559">
    <property type="entry name" value="DUF4129"/>
    <property type="match status" value="1"/>
</dbReference>
<keyword evidence="4" id="KW-1185">Reference proteome</keyword>
<feature type="transmembrane region" description="Helical" evidence="1">
    <location>
        <begin position="555"/>
        <end position="575"/>
    </location>
</feature>
<dbReference type="InterPro" id="IPR052901">
    <property type="entry name" value="Bact_TGase-like"/>
</dbReference>
<feature type="transmembrane region" description="Helical" evidence="1">
    <location>
        <begin position="82"/>
        <end position="99"/>
    </location>
</feature>
<dbReference type="SMART" id="SM00460">
    <property type="entry name" value="TGc"/>
    <property type="match status" value="1"/>
</dbReference>
<name>A0ABT3T477_9GAMM</name>
<feature type="transmembrane region" description="Helical" evidence="1">
    <location>
        <begin position="159"/>
        <end position="181"/>
    </location>
</feature>
<evidence type="ECO:0000259" key="2">
    <source>
        <dbReference type="SMART" id="SM00460"/>
    </source>
</evidence>
<feature type="domain" description="Transglutaminase-like" evidence="2">
    <location>
        <begin position="404"/>
        <end position="475"/>
    </location>
</feature>
<dbReference type="Gene3D" id="3.10.620.30">
    <property type="match status" value="1"/>
</dbReference>
<dbReference type="SUPFAM" id="SSF54001">
    <property type="entry name" value="Cysteine proteinases"/>
    <property type="match status" value="1"/>
</dbReference>
<evidence type="ECO:0000313" key="4">
    <source>
        <dbReference type="Proteomes" id="UP001143304"/>
    </source>
</evidence>
<dbReference type="InterPro" id="IPR002931">
    <property type="entry name" value="Transglutaminase-like"/>
</dbReference>
<feature type="transmembrane region" description="Helical" evidence="1">
    <location>
        <begin position="7"/>
        <end position="24"/>
    </location>
</feature>
<comment type="caution">
    <text evidence="3">The sequence shown here is derived from an EMBL/GenBank/DDBJ whole genome shotgun (WGS) entry which is preliminary data.</text>
</comment>
<dbReference type="PANTHER" id="PTHR42736">
    <property type="entry name" value="PROTEIN-GLUTAMINE GAMMA-GLUTAMYLTRANSFERASE"/>
    <property type="match status" value="1"/>
</dbReference>
<evidence type="ECO:0000256" key="1">
    <source>
        <dbReference type="SAM" id="Phobius"/>
    </source>
</evidence>
<keyword evidence="1" id="KW-0812">Transmembrane</keyword>
<sequence>MSVLQQVPRNALVWGIICLFALVAPHAVRLPPWVLVVYVIAVGWRWQVYRGRWSFPRRKLKLAMIVSSFAGIYFSYGSFVGLEPTVALLLTAFAFKFIELAHRQDAYVLIFLGYFVCLTEFLFSQDLLITFYSLLCVTLLTTTLIALHQPGQHQFNRRTIRLAFVMLLQALPLMVVLFLLFPRIGPLWKMPTNSNAGTTGMSDFMKPGDIASLTQSDDVAFRVKFEGDIPPSSELYWRGLVMSKLENGAWSTLGLYSVPAREARPQTVSTVGEPLAYSVIMEPTNQQWLYGLRYAVSNTPGVMATPDFRLVSPTPVEVEYIYRALSWTGAELEPTLSEWRRKTETKLPPNANPRSRTLALEMRDSVQTDAAFVSLVMNKFTTETYVYTLRPGQLLGQHAIDQFLFDSRRGFCEHYASAFVFMMRAAGIPARVVAGYQGGEVNPVNRTVIVHQFDAHAWAEVWIQGRGWVRADPTAAVSPTRIEMGLEEAMESEGSFLSDIPLSPVRYRSVALLNELRLRYDALTYGWQSWVVGFDSGQQMQLLQRVFGEISARTFIAAFIGSWALVLIPVAISLFRGKETFPVSPADKHYRLFCDRLSLVGLIRVNGEAPGDFAARVAAAIPEESEQVWNITALYARMAYETRAGGNGDDQSVLKEFIRAVSGFKPKVQRNAGGDLNLSV</sequence>
<proteinExistence type="predicted"/>
<dbReference type="InterPro" id="IPR038765">
    <property type="entry name" value="Papain-like_cys_pep_sf"/>
</dbReference>
<feature type="transmembrane region" description="Helical" evidence="1">
    <location>
        <begin position="129"/>
        <end position="147"/>
    </location>
</feature>
<keyword evidence="1" id="KW-0472">Membrane</keyword>
<dbReference type="InterPro" id="IPR021878">
    <property type="entry name" value="TgpA_N"/>
</dbReference>
<evidence type="ECO:0000313" key="3">
    <source>
        <dbReference type="EMBL" id="MCX2976304.1"/>
    </source>
</evidence>
<gene>
    <name evidence="3" type="ORF">EYC82_02895</name>
</gene>
<accession>A0ABT3T477</accession>
<dbReference type="Pfam" id="PF11992">
    <property type="entry name" value="TgpA_N"/>
    <property type="match status" value="1"/>
</dbReference>
<keyword evidence="1" id="KW-1133">Transmembrane helix</keyword>
<reference evidence="3" key="1">
    <citation type="submission" date="2019-02" db="EMBL/GenBank/DDBJ databases">
        <authorList>
            <person name="Li S.-H."/>
        </authorList>
    </citation>
    <scope>NUCLEOTIDE SEQUENCE</scope>
    <source>
        <strain evidence="3">IMCC11814</strain>
    </source>
</reference>
<dbReference type="Pfam" id="PF01841">
    <property type="entry name" value="Transglut_core"/>
    <property type="match status" value="1"/>
</dbReference>